<evidence type="ECO:0000256" key="2">
    <source>
        <dbReference type="ARBA" id="ARBA00004651"/>
    </source>
</evidence>
<feature type="transmembrane region" description="Helical" evidence="11">
    <location>
        <begin position="24"/>
        <end position="45"/>
    </location>
</feature>
<dbReference type="InterPro" id="IPR019570">
    <property type="entry name" value="Connexin_CCC"/>
</dbReference>
<protein>
    <recommendedName>
        <fullName evidence="9">Gap junction protein</fullName>
    </recommendedName>
</protein>
<comment type="subunit">
    <text evidence="9">A connexon is composed of a hexamer of connexins.</text>
</comment>
<dbReference type="InterPro" id="IPR017990">
    <property type="entry name" value="Connexin_CS"/>
</dbReference>
<evidence type="ECO:0000256" key="7">
    <source>
        <dbReference type="ARBA" id="ARBA00022989"/>
    </source>
</evidence>
<keyword evidence="8 11" id="KW-0472">Membrane</keyword>
<keyword evidence="5 9" id="KW-0303">Gap junction</keyword>
<evidence type="ECO:0000256" key="10">
    <source>
        <dbReference type="SAM" id="MobiDB-lite"/>
    </source>
</evidence>
<dbReference type="RefSeq" id="XP_034258070.1">
    <property type="nucleotide sequence ID" value="XM_034402179.2"/>
</dbReference>
<evidence type="ECO:0000256" key="11">
    <source>
        <dbReference type="SAM" id="Phobius"/>
    </source>
</evidence>
<dbReference type="SMART" id="SM01089">
    <property type="entry name" value="Connexin_CCC"/>
    <property type="match status" value="1"/>
</dbReference>
<evidence type="ECO:0000313" key="15">
    <source>
        <dbReference type="RefSeq" id="XP_034258070.1"/>
    </source>
</evidence>
<evidence type="ECO:0000259" key="12">
    <source>
        <dbReference type="SMART" id="SM00037"/>
    </source>
</evidence>
<name>A0A6P9ALH9_PANGU</name>
<sequence>MEYSNAFSFLIIALSYNETIIGKIWLAVVIFLRFMVIFLAAYPLYQDEQERFICNTLQPGCSNVCYDLFAPVSHFRFWLIQSVSVLLPYVVFAVCILHGVVRHIVKAASSPYSHCKEIKTLSGCKITKNFKSSAKKRKIDRRNEMAALDFSRAYIVHLIMRILIEAGFGTGHYYLFGFFVPKHFSCDRFPCTSFVDCYISRPTEKTIMMLFIWGIGGFSFLLSLVDLIFALRTNGVRNLRNKLLMQKFNAEEESSPDLQQDINPGNIHHGSMATPEGGVKCLLACRATEDCPFPPTMTLQQTIGSHLNSNHNKLCNESSNQDLLFNEAKQPENPSEQSRHEHQPYFVKESFAFKSQEFKSHHSSHSFASYDKPSVHYSTLERKTSDTPSVCDSSEYSKSKKSEWV</sequence>
<dbReference type="KEGG" id="pgut:117655101"/>
<dbReference type="OMA" id="VGKIWLM"/>
<evidence type="ECO:0000256" key="5">
    <source>
        <dbReference type="ARBA" id="ARBA00022868"/>
    </source>
</evidence>
<feature type="region of interest" description="Disordered" evidence="10">
    <location>
        <begin position="377"/>
        <end position="405"/>
    </location>
</feature>
<dbReference type="PANTHER" id="PTHR11984">
    <property type="entry name" value="CONNEXIN"/>
    <property type="match status" value="1"/>
</dbReference>
<feature type="domain" description="Connexin N-terminal" evidence="12">
    <location>
        <begin position="43"/>
        <end position="76"/>
    </location>
</feature>
<keyword evidence="7 11" id="KW-1133">Transmembrane helix</keyword>
<comment type="subcellular location">
    <subcellularLocation>
        <location evidence="1">Cell junction</location>
        <location evidence="1">Gap junction</location>
    </subcellularLocation>
    <subcellularLocation>
        <location evidence="2 9">Cell membrane</location>
        <topology evidence="2 9">Multi-pass membrane protein</topology>
    </subcellularLocation>
</comment>
<dbReference type="GO" id="GO:0007267">
    <property type="term" value="P:cell-cell signaling"/>
    <property type="evidence" value="ECO:0007669"/>
    <property type="project" value="TreeGrafter"/>
</dbReference>
<dbReference type="PRINTS" id="PR00206">
    <property type="entry name" value="CONNEXIN"/>
</dbReference>
<gene>
    <name evidence="15" type="primary">LOC117655101</name>
</gene>
<comment type="similarity">
    <text evidence="9">Belongs to the connexin family.</text>
</comment>
<accession>A0A6P9ALH9</accession>
<evidence type="ECO:0000256" key="4">
    <source>
        <dbReference type="ARBA" id="ARBA00022692"/>
    </source>
</evidence>
<dbReference type="PANTHER" id="PTHR11984:SF3">
    <property type="entry name" value="GAP JUNCTION DELTA-4 PROTEIN"/>
    <property type="match status" value="1"/>
</dbReference>
<dbReference type="InParanoid" id="A0A6P9ALH9"/>
<keyword evidence="4 9" id="KW-0812">Transmembrane</keyword>
<dbReference type="Proteomes" id="UP001652622">
    <property type="component" value="Unplaced"/>
</dbReference>
<dbReference type="GO" id="GO:0005922">
    <property type="term" value="C:connexin complex"/>
    <property type="evidence" value="ECO:0007669"/>
    <property type="project" value="InterPro"/>
</dbReference>
<evidence type="ECO:0000256" key="9">
    <source>
        <dbReference type="RuleBase" id="RU000630"/>
    </source>
</evidence>
<dbReference type="PROSITE" id="PS00408">
    <property type="entry name" value="CONNEXINS_2"/>
    <property type="match status" value="1"/>
</dbReference>
<keyword evidence="14" id="KW-1185">Reference proteome</keyword>
<feature type="transmembrane region" description="Helical" evidence="11">
    <location>
        <begin position="78"/>
        <end position="101"/>
    </location>
</feature>
<dbReference type="InterPro" id="IPR013092">
    <property type="entry name" value="Connexin_N"/>
</dbReference>
<evidence type="ECO:0000256" key="3">
    <source>
        <dbReference type="ARBA" id="ARBA00022475"/>
    </source>
</evidence>
<dbReference type="InterPro" id="IPR000500">
    <property type="entry name" value="Connexin"/>
</dbReference>
<evidence type="ECO:0000256" key="1">
    <source>
        <dbReference type="ARBA" id="ARBA00004610"/>
    </source>
</evidence>
<feature type="domain" description="Connexin cysteine-rich" evidence="13">
    <location>
        <begin position="164"/>
        <end position="230"/>
    </location>
</feature>
<evidence type="ECO:0000313" key="14">
    <source>
        <dbReference type="Proteomes" id="UP001652622"/>
    </source>
</evidence>
<dbReference type="Pfam" id="PF00029">
    <property type="entry name" value="Connexin"/>
    <property type="match status" value="1"/>
</dbReference>
<feature type="transmembrane region" description="Helical" evidence="11">
    <location>
        <begin position="210"/>
        <end position="231"/>
    </location>
</feature>
<proteinExistence type="inferred from homology"/>
<organism evidence="14 15">
    <name type="scientific">Pantherophis guttatus</name>
    <name type="common">Corn snake</name>
    <name type="synonym">Elaphe guttata</name>
    <dbReference type="NCBI Taxonomy" id="94885"/>
    <lineage>
        <taxon>Eukaryota</taxon>
        <taxon>Metazoa</taxon>
        <taxon>Chordata</taxon>
        <taxon>Craniata</taxon>
        <taxon>Vertebrata</taxon>
        <taxon>Euteleostomi</taxon>
        <taxon>Lepidosauria</taxon>
        <taxon>Squamata</taxon>
        <taxon>Bifurcata</taxon>
        <taxon>Unidentata</taxon>
        <taxon>Episquamata</taxon>
        <taxon>Toxicofera</taxon>
        <taxon>Serpentes</taxon>
        <taxon>Colubroidea</taxon>
        <taxon>Colubridae</taxon>
        <taxon>Colubrinae</taxon>
        <taxon>Pantherophis</taxon>
    </lineage>
</organism>
<dbReference type="InterPro" id="IPR038359">
    <property type="entry name" value="Connexin_N_sf"/>
</dbReference>
<evidence type="ECO:0000256" key="8">
    <source>
        <dbReference type="ARBA" id="ARBA00023136"/>
    </source>
</evidence>
<dbReference type="PROSITE" id="PS00407">
    <property type="entry name" value="CONNEXINS_1"/>
    <property type="match status" value="1"/>
</dbReference>
<dbReference type="GO" id="GO:0005243">
    <property type="term" value="F:gap junction channel activity"/>
    <property type="evidence" value="ECO:0007669"/>
    <property type="project" value="TreeGrafter"/>
</dbReference>
<evidence type="ECO:0000259" key="13">
    <source>
        <dbReference type="SMART" id="SM01089"/>
    </source>
</evidence>
<evidence type="ECO:0000256" key="6">
    <source>
        <dbReference type="ARBA" id="ARBA00022949"/>
    </source>
</evidence>
<feature type="compositionally biased region" description="Basic and acidic residues" evidence="10">
    <location>
        <begin position="395"/>
        <end position="405"/>
    </location>
</feature>
<keyword evidence="6" id="KW-0965">Cell junction</keyword>
<dbReference type="AlphaFoldDB" id="A0A6P9ALH9"/>
<reference evidence="15" key="1">
    <citation type="submission" date="2025-08" db="UniProtKB">
        <authorList>
            <consortium name="RefSeq"/>
        </authorList>
    </citation>
    <scope>IDENTIFICATION</scope>
    <source>
        <tissue evidence="15">Blood</tissue>
    </source>
</reference>
<keyword evidence="3" id="KW-1003">Cell membrane</keyword>
<dbReference type="Gene3D" id="1.20.1440.80">
    <property type="entry name" value="Gap junction channel protein cysteine-rich domain"/>
    <property type="match status" value="1"/>
</dbReference>
<dbReference type="SMART" id="SM00037">
    <property type="entry name" value="CNX"/>
    <property type="match status" value="1"/>
</dbReference>
<comment type="function">
    <text evidence="9">One gap junction consists of a cluster of closely packed pairs of transmembrane channels, the connexons, through which materials of low MW diffuse from one cell to a neighboring cell.</text>
</comment>